<gene>
    <name evidence="3" type="ORF">JOM49_007896</name>
</gene>
<dbReference type="EMBL" id="JAGGMS010000001">
    <property type="protein sequence ID" value="MBP2186370.1"/>
    <property type="molecule type" value="Genomic_DNA"/>
</dbReference>
<dbReference type="Proteomes" id="UP000741013">
    <property type="component" value="Unassembled WGS sequence"/>
</dbReference>
<comment type="caution">
    <text evidence="3">The sequence shown here is derived from an EMBL/GenBank/DDBJ whole genome shotgun (WGS) entry which is preliminary data.</text>
</comment>
<evidence type="ECO:0000256" key="1">
    <source>
        <dbReference type="SAM" id="MobiDB-lite"/>
    </source>
</evidence>
<accession>A0ABS4Q3W7</accession>
<dbReference type="InterPro" id="IPR058330">
    <property type="entry name" value="DUF8017"/>
</dbReference>
<name>A0ABS4Q3W7_9PSEU</name>
<keyword evidence="4" id="KW-1185">Reference proteome</keyword>
<feature type="region of interest" description="Disordered" evidence="1">
    <location>
        <begin position="31"/>
        <end position="51"/>
    </location>
</feature>
<dbReference type="Pfam" id="PF26056">
    <property type="entry name" value="DUF8017"/>
    <property type="match status" value="1"/>
</dbReference>
<sequence length="260" mass="27147">MSEQPRRSSGAAFGFFAVILFGAGYFFSQQGSDATDHTPPPSTSRTPYTPPPKVVVPAVVDGWQSVAGGEGAYAYDVPARWTPKPGTVHGWEGEGQPKVVMSTSAFYGDGFCPADDDSRLGGAGVKPDTQTDPAVAAEQFATSVANRAYTWDGPPPQLRVGPPEAAEMSLGDGKTRPATIRLVDVTTSGGHPCLAKQAVVGVIAASSADTAKPGTVLLAVYADQTAPDFTTKDEVQRILRSYRAVPAAQRTTVPASPLPR</sequence>
<protein>
    <recommendedName>
        <fullName evidence="2">DUF8017 domain-containing protein</fullName>
    </recommendedName>
</protein>
<evidence type="ECO:0000259" key="2">
    <source>
        <dbReference type="Pfam" id="PF26056"/>
    </source>
</evidence>
<evidence type="ECO:0000313" key="3">
    <source>
        <dbReference type="EMBL" id="MBP2186370.1"/>
    </source>
</evidence>
<reference evidence="3 4" key="1">
    <citation type="submission" date="2021-03" db="EMBL/GenBank/DDBJ databases">
        <title>Sequencing the genomes of 1000 actinobacteria strains.</title>
        <authorList>
            <person name="Klenk H.-P."/>
        </authorList>
    </citation>
    <scope>NUCLEOTIDE SEQUENCE [LARGE SCALE GENOMIC DNA]</scope>
    <source>
        <strain evidence="3 4">DSM 45510</strain>
    </source>
</reference>
<proteinExistence type="predicted"/>
<organism evidence="3 4">
    <name type="scientific">Amycolatopsis magusensis</name>
    <dbReference type="NCBI Taxonomy" id="882444"/>
    <lineage>
        <taxon>Bacteria</taxon>
        <taxon>Bacillati</taxon>
        <taxon>Actinomycetota</taxon>
        <taxon>Actinomycetes</taxon>
        <taxon>Pseudonocardiales</taxon>
        <taxon>Pseudonocardiaceae</taxon>
        <taxon>Amycolatopsis</taxon>
    </lineage>
</organism>
<feature type="compositionally biased region" description="Pro residues" evidence="1">
    <location>
        <begin position="38"/>
        <end position="51"/>
    </location>
</feature>
<dbReference type="RefSeq" id="WP_209669383.1">
    <property type="nucleotide sequence ID" value="NZ_JAGGMS010000001.1"/>
</dbReference>
<feature type="domain" description="DUF8017" evidence="2">
    <location>
        <begin position="57"/>
        <end position="245"/>
    </location>
</feature>
<evidence type="ECO:0000313" key="4">
    <source>
        <dbReference type="Proteomes" id="UP000741013"/>
    </source>
</evidence>